<gene>
    <name evidence="3" type="ORF">FVW20_00765</name>
</gene>
<dbReference type="EMBL" id="VRYY01000014">
    <property type="protein sequence ID" value="MBG3875595.1"/>
    <property type="molecule type" value="Genomic_DNA"/>
</dbReference>
<evidence type="ECO:0000259" key="2">
    <source>
        <dbReference type="PROSITE" id="PS50846"/>
    </source>
</evidence>
<protein>
    <submittedName>
        <fullName evidence="3">Heavy-metal-associated domain-containing protein</fullName>
    </submittedName>
</protein>
<dbReference type="InterPro" id="IPR017969">
    <property type="entry name" value="Heavy-metal-associated_CS"/>
</dbReference>
<evidence type="ECO:0000313" key="4">
    <source>
        <dbReference type="Proteomes" id="UP001194469"/>
    </source>
</evidence>
<evidence type="ECO:0000256" key="1">
    <source>
        <dbReference type="ARBA" id="ARBA00022723"/>
    </source>
</evidence>
<organism evidence="3 4">
    <name type="scientific">Nitratidesulfovibrio oxamicus</name>
    <dbReference type="NCBI Taxonomy" id="32016"/>
    <lineage>
        <taxon>Bacteria</taxon>
        <taxon>Pseudomonadati</taxon>
        <taxon>Thermodesulfobacteriota</taxon>
        <taxon>Desulfovibrionia</taxon>
        <taxon>Desulfovibrionales</taxon>
        <taxon>Desulfovibrionaceae</taxon>
        <taxon>Nitratidesulfovibrio</taxon>
    </lineage>
</organism>
<sequence>MPSVTVKGMSCNHCKMSVTKAVAGVSGVKDVDVSLEKGEATWTESAPVDVDAVKTAIRKAGFDVE</sequence>
<name>A0ABS0IZH7_9BACT</name>
<dbReference type="PROSITE" id="PS50846">
    <property type="entry name" value="HMA_2"/>
    <property type="match status" value="1"/>
</dbReference>
<keyword evidence="1" id="KW-0479">Metal-binding</keyword>
<dbReference type="InterPro" id="IPR036163">
    <property type="entry name" value="HMA_dom_sf"/>
</dbReference>
<dbReference type="InterPro" id="IPR006121">
    <property type="entry name" value="HMA_dom"/>
</dbReference>
<dbReference type="CDD" id="cd00371">
    <property type="entry name" value="HMA"/>
    <property type="match status" value="1"/>
</dbReference>
<dbReference type="Proteomes" id="UP001194469">
    <property type="component" value="Unassembled WGS sequence"/>
</dbReference>
<dbReference type="PRINTS" id="PR00944">
    <property type="entry name" value="CUEXPORT"/>
</dbReference>
<evidence type="ECO:0000313" key="3">
    <source>
        <dbReference type="EMBL" id="MBG3875595.1"/>
    </source>
</evidence>
<dbReference type="Pfam" id="PF00403">
    <property type="entry name" value="HMA"/>
    <property type="match status" value="1"/>
</dbReference>
<proteinExistence type="predicted"/>
<keyword evidence="4" id="KW-1185">Reference proteome</keyword>
<accession>A0ABS0IZH7</accession>
<dbReference type="Gene3D" id="3.30.70.100">
    <property type="match status" value="1"/>
</dbReference>
<comment type="caution">
    <text evidence="3">The sequence shown here is derived from an EMBL/GenBank/DDBJ whole genome shotgun (WGS) entry which is preliminary data.</text>
</comment>
<feature type="domain" description="HMA" evidence="2">
    <location>
        <begin position="1"/>
        <end position="65"/>
    </location>
</feature>
<dbReference type="RefSeq" id="WP_196607876.1">
    <property type="nucleotide sequence ID" value="NZ_VRYY01000014.1"/>
</dbReference>
<dbReference type="SUPFAM" id="SSF55008">
    <property type="entry name" value="HMA, heavy metal-associated domain"/>
    <property type="match status" value="1"/>
</dbReference>
<reference evidence="3 4" key="1">
    <citation type="submission" date="2019-08" db="EMBL/GenBank/DDBJ databases">
        <authorList>
            <person name="Luo N."/>
        </authorList>
    </citation>
    <scope>NUCLEOTIDE SEQUENCE [LARGE SCALE GENOMIC DNA]</scope>
    <source>
        <strain evidence="3 4">NCIMB 9442</strain>
    </source>
</reference>
<dbReference type="PROSITE" id="PS01047">
    <property type="entry name" value="HMA_1"/>
    <property type="match status" value="1"/>
</dbReference>
<dbReference type="InterPro" id="IPR000428">
    <property type="entry name" value="Cu-bd"/>
</dbReference>